<dbReference type="InterPro" id="IPR001452">
    <property type="entry name" value="SH3_domain"/>
</dbReference>
<feature type="compositionally biased region" description="Polar residues" evidence="2">
    <location>
        <begin position="65"/>
        <end position="74"/>
    </location>
</feature>
<dbReference type="EMBL" id="SNRW01034538">
    <property type="protein sequence ID" value="KAA6355493.1"/>
    <property type="molecule type" value="Genomic_DNA"/>
</dbReference>
<dbReference type="InterPro" id="IPR036028">
    <property type="entry name" value="SH3-like_dom_sf"/>
</dbReference>
<feature type="region of interest" description="Disordered" evidence="2">
    <location>
        <begin position="53"/>
        <end position="74"/>
    </location>
</feature>
<sequence length="74" mass="8436">MQTLVELFEVISDYPGKIDDEQYIPVKQGDVDRLIKRDLVYYTVEKGGRKGKVPNGKLKKYEGNKSLSQSQTIS</sequence>
<gene>
    <name evidence="4" type="ORF">EZS28_048980</name>
</gene>
<keyword evidence="1" id="KW-0728">SH3 domain</keyword>
<evidence type="ECO:0000259" key="3">
    <source>
        <dbReference type="Pfam" id="PF07653"/>
    </source>
</evidence>
<name>A0A5J4TCI6_9EUKA</name>
<protein>
    <recommendedName>
        <fullName evidence="3">SH3 domain-containing protein</fullName>
    </recommendedName>
</protein>
<dbReference type="Proteomes" id="UP000324800">
    <property type="component" value="Unassembled WGS sequence"/>
</dbReference>
<evidence type="ECO:0000256" key="1">
    <source>
        <dbReference type="ARBA" id="ARBA00022443"/>
    </source>
</evidence>
<feature type="domain" description="SH3" evidence="3">
    <location>
        <begin position="10"/>
        <end position="60"/>
    </location>
</feature>
<evidence type="ECO:0000313" key="4">
    <source>
        <dbReference type="EMBL" id="KAA6355493.1"/>
    </source>
</evidence>
<proteinExistence type="predicted"/>
<dbReference type="SUPFAM" id="SSF50044">
    <property type="entry name" value="SH3-domain"/>
    <property type="match status" value="1"/>
</dbReference>
<evidence type="ECO:0000256" key="2">
    <source>
        <dbReference type="SAM" id="MobiDB-lite"/>
    </source>
</evidence>
<evidence type="ECO:0000313" key="5">
    <source>
        <dbReference type="Proteomes" id="UP000324800"/>
    </source>
</evidence>
<reference evidence="4 5" key="1">
    <citation type="submission" date="2019-03" db="EMBL/GenBank/DDBJ databases">
        <title>Single cell metagenomics reveals metabolic interactions within the superorganism composed of flagellate Streblomastix strix and complex community of Bacteroidetes bacteria on its surface.</title>
        <authorList>
            <person name="Treitli S.C."/>
            <person name="Kolisko M."/>
            <person name="Husnik F."/>
            <person name="Keeling P."/>
            <person name="Hampl V."/>
        </authorList>
    </citation>
    <scope>NUCLEOTIDE SEQUENCE [LARGE SCALE GENOMIC DNA]</scope>
    <source>
        <strain evidence="4">ST1C</strain>
    </source>
</reference>
<comment type="caution">
    <text evidence="4">The sequence shown here is derived from an EMBL/GenBank/DDBJ whole genome shotgun (WGS) entry which is preliminary data.</text>
</comment>
<organism evidence="4 5">
    <name type="scientific">Streblomastix strix</name>
    <dbReference type="NCBI Taxonomy" id="222440"/>
    <lineage>
        <taxon>Eukaryota</taxon>
        <taxon>Metamonada</taxon>
        <taxon>Preaxostyla</taxon>
        <taxon>Oxymonadida</taxon>
        <taxon>Streblomastigidae</taxon>
        <taxon>Streblomastix</taxon>
    </lineage>
</organism>
<accession>A0A5J4TCI6</accession>
<dbReference type="AlphaFoldDB" id="A0A5J4TCI6"/>
<dbReference type="Pfam" id="PF07653">
    <property type="entry name" value="SH3_2"/>
    <property type="match status" value="1"/>
</dbReference>